<dbReference type="Pfam" id="PF00078">
    <property type="entry name" value="RVT_1"/>
    <property type="match status" value="1"/>
</dbReference>
<feature type="domain" description="Reverse transcriptase" evidence="1">
    <location>
        <begin position="19"/>
        <end position="228"/>
    </location>
</feature>
<protein>
    <submittedName>
        <fullName evidence="2">Probable RNA-directed DNA polymerase from transposon BS</fullName>
    </submittedName>
</protein>
<evidence type="ECO:0000259" key="1">
    <source>
        <dbReference type="PROSITE" id="PS50878"/>
    </source>
</evidence>
<sequence>MIKHFGVLARSILFQIFNLSWIFGKLPTIWKMSIIVSVLKPGKDAASCKNFRPISLTSTLCKIMEKIIHSRIVKWLIKRKVLHIYQTAYRAQHNTVDRLFYLVLSIIDGFQERPHRKTSAVFIDLSAAFDRVWRQKLIEILHSLCISGNILLWINDFLRDRRFAVSVNGRFSRTHRSWAGIPQGSVLSPLLFLLYMNTVDNHIVNEAKIECYADDTTIWHSHTDIIIS</sequence>
<evidence type="ECO:0000313" key="2">
    <source>
        <dbReference type="EMBL" id="GFQ82505.1"/>
    </source>
</evidence>
<dbReference type="GO" id="GO:0003964">
    <property type="term" value="F:RNA-directed DNA polymerase activity"/>
    <property type="evidence" value="ECO:0007669"/>
    <property type="project" value="UniProtKB-KW"/>
</dbReference>
<dbReference type="InterPro" id="IPR043502">
    <property type="entry name" value="DNA/RNA_pol_sf"/>
</dbReference>
<dbReference type="SUPFAM" id="SSF56672">
    <property type="entry name" value="DNA/RNA polymerases"/>
    <property type="match status" value="1"/>
</dbReference>
<keyword evidence="2" id="KW-0808">Transferase</keyword>
<name>A0A8X6KPU3_TRICU</name>
<organism evidence="2 3">
    <name type="scientific">Trichonephila clavata</name>
    <name type="common">Joro spider</name>
    <name type="synonym">Nephila clavata</name>
    <dbReference type="NCBI Taxonomy" id="2740835"/>
    <lineage>
        <taxon>Eukaryota</taxon>
        <taxon>Metazoa</taxon>
        <taxon>Ecdysozoa</taxon>
        <taxon>Arthropoda</taxon>
        <taxon>Chelicerata</taxon>
        <taxon>Arachnida</taxon>
        <taxon>Araneae</taxon>
        <taxon>Araneomorphae</taxon>
        <taxon>Entelegynae</taxon>
        <taxon>Araneoidea</taxon>
        <taxon>Nephilidae</taxon>
        <taxon>Trichonephila</taxon>
    </lineage>
</organism>
<keyword evidence="2" id="KW-0695">RNA-directed DNA polymerase</keyword>
<dbReference type="OrthoDB" id="6432556at2759"/>
<evidence type="ECO:0000313" key="3">
    <source>
        <dbReference type="Proteomes" id="UP000887116"/>
    </source>
</evidence>
<comment type="caution">
    <text evidence="2">The sequence shown here is derived from an EMBL/GenBank/DDBJ whole genome shotgun (WGS) entry which is preliminary data.</text>
</comment>
<dbReference type="EMBL" id="BMAO01002687">
    <property type="protein sequence ID" value="GFQ82505.1"/>
    <property type="molecule type" value="Genomic_DNA"/>
</dbReference>
<keyword evidence="2" id="KW-0548">Nucleotidyltransferase</keyword>
<gene>
    <name evidence="2" type="primary">RTase</name>
    <name evidence="2" type="ORF">TNCT_375571</name>
</gene>
<accession>A0A8X6KPU3</accession>
<dbReference type="InterPro" id="IPR000477">
    <property type="entry name" value="RT_dom"/>
</dbReference>
<proteinExistence type="predicted"/>
<reference evidence="2" key="1">
    <citation type="submission" date="2020-07" db="EMBL/GenBank/DDBJ databases">
        <title>Multicomponent nature underlies the extraordinary mechanical properties of spider dragline silk.</title>
        <authorList>
            <person name="Kono N."/>
            <person name="Nakamura H."/>
            <person name="Mori M."/>
            <person name="Yoshida Y."/>
            <person name="Ohtoshi R."/>
            <person name="Malay A.D."/>
            <person name="Moran D.A.P."/>
            <person name="Tomita M."/>
            <person name="Numata K."/>
            <person name="Arakawa K."/>
        </authorList>
    </citation>
    <scope>NUCLEOTIDE SEQUENCE</scope>
</reference>
<dbReference type="PANTHER" id="PTHR19446">
    <property type="entry name" value="REVERSE TRANSCRIPTASES"/>
    <property type="match status" value="1"/>
</dbReference>
<dbReference type="PROSITE" id="PS50878">
    <property type="entry name" value="RT_POL"/>
    <property type="match status" value="1"/>
</dbReference>
<dbReference type="CDD" id="cd01650">
    <property type="entry name" value="RT_nLTR_like"/>
    <property type="match status" value="1"/>
</dbReference>
<dbReference type="Proteomes" id="UP000887116">
    <property type="component" value="Unassembled WGS sequence"/>
</dbReference>
<keyword evidence="3" id="KW-1185">Reference proteome</keyword>
<dbReference type="AlphaFoldDB" id="A0A8X6KPU3"/>